<evidence type="ECO:0000313" key="2">
    <source>
        <dbReference type="EMBL" id="OTG13712.1"/>
    </source>
</evidence>
<evidence type="ECO:0008006" key="4">
    <source>
        <dbReference type="Google" id="ProtNLM"/>
    </source>
</evidence>
<dbReference type="Proteomes" id="UP000215914">
    <property type="component" value="Chromosome 9"/>
</dbReference>
<dbReference type="PANTHER" id="PTHR33103:SF27">
    <property type="entry name" value="OS04G0594700 PROTEIN"/>
    <property type="match status" value="1"/>
</dbReference>
<sequence length="246" mass="28000">MYLQMLYFLKLALSTHRPFTYFVFSKICPETDVFISWQDSTFHHNDFIIKEESASSKMHVELSLQKSTGKLLFAESKEDFVEFLFGFLSLPLGTVIGTLTKGAFTSRCMDNILRSISNMSVGKYLKSENIKDMLLQPHFGQKYSSKNQIFPLNGVPVRSDELEYKDLRTDGGFLKQSGMFLMTDDLTITPSSLSSSIDILKKLEVAPEDIERYEVSISLKEGLSMLKESLKSTSILTKSLEHQLKK</sequence>
<name>A0A251TT11_HELAN</name>
<evidence type="ECO:0000313" key="3">
    <source>
        <dbReference type="Proteomes" id="UP000215914"/>
    </source>
</evidence>
<dbReference type="AlphaFoldDB" id="A0A251TT11"/>
<dbReference type="FunCoup" id="A0A251TT11">
    <property type="interactions" value="135"/>
</dbReference>
<dbReference type="InParanoid" id="A0A251TT11"/>
<accession>A0A251TT11</accession>
<dbReference type="EMBL" id="CM007898">
    <property type="protein sequence ID" value="OTG13712.1"/>
    <property type="molecule type" value="Genomic_DNA"/>
</dbReference>
<dbReference type="OMA" id="AWEYFAN"/>
<evidence type="ECO:0000313" key="1">
    <source>
        <dbReference type="EMBL" id="KAF5789094.1"/>
    </source>
</evidence>
<dbReference type="Gramene" id="mRNA:HanXRQr2_Chr09g0366801">
    <property type="protein sequence ID" value="mRNA:HanXRQr2_Chr09g0366801"/>
    <property type="gene ID" value="HanXRQr2_Chr09g0366801"/>
</dbReference>
<dbReference type="InterPro" id="IPR007750">
    <property type="entry name" value="DUF674"/>
</dbReference>
<reference evidence="1" key="3">
    <citation type="submission" date="2020-06" db="EMBL/GenBank/DDBJ databases">
        <title>Helianthus annuus Genome sequencing and assembly Release 2.</title>
        <authorList>
            <person name="Gouzy J."/>
            <person name="Langlade N."/>
            <person name="Munos S."/>
        </authorList>
    </citation>
    <scope>NUCLEOTIDE SEQUENCE</scope>
    <source>
        <tissue evidence="1">Leaves</tissue>
    </source>
</reference>
<reference evidence="2" key="2">
    <citation type="submission" date="2017-02" db="EMBL/GenBank/DDBJ databases">
        <title>Sunflower complete genome.</title>
        <authorList>
            <person name="Langlade N."/>
            <person name="Munos S."/>
        </authorList>
    </citation>
    <scope>NUCLEOTIDE SEQUENCE [LARGE SCALE GENOMIC DNA]</scope>
    <source>
        <tissue evidence="2">Leaves</tissue>
    </source>
</reference>
<gene>
    <name evidence="2" type="ORF">HannXRQ_Chr09g0241211</name>
    <name evidence="1" type="ORF">HanXRQr2_Chr09g0366801</name>
</gene>
<dbReference type="PANTHER" id="PTHR33103">
    <property type="entry name" value="OS01G0153900 PROTEIN"/>
    <property type="match status" value="1"/>
</dbReference>
<organism evidence="2 3">
    <name type="scientific">Helianthus annuus</name>
    <name type="common">Common sunflower</name>
    <dbReference type="NCBI Taxonomy" id="4232"/>
    <lineage>
        <taxon>Eukaryota</taxon>
        <taxon>Viridiplantae</taxon>
        <taxon>Streptophyta</taxon>
        <taxon>Embryophyta</taxon>
        <taxon>Tracheophyta</taxon>
        <taxon>Spermatophyta</taxon>
        <taxon>Magnoliopsida</taxon>
        <taxon>eudicotyledons</taxon>
        <taxon>Gunneridae</taxon>
        <taxon>Pentapetalae</taxon>
        <taxon>asterids</taxon>
        <taxon>campanulids</taxon>
        <taxon>Asterales</taxon>
        <taxon>Asteraceae</taxon>
        <taxon>Asteroideae</taxon>
        <taxon>Heliantheae alliance</taxon>
        <taxon>Heliantheae</taxon>
        <taxon>Helianthus</taxon>
    </lineage>
</organism>
<keyword evidence="3" id="KW-1185">Reference proteome</keyword>
<proteinExistence type="predicted"/>
<protein>
    <recommendedName>
        <fullName evidence="4">DUF674 family protein</fullName>
    </recommendedName>
</protein>
<dbReference type="EMBL" id="MNCJ02000324">
    <property type="protein sequence ID" value="KAF5789094.1"/>
    <property type="molecule type" value="Genomic_DNA"/>
</dbReference>
<reference evidence="1 3" key="1">
    <citation type="journal article" date="2017" name="Nature">
        <title>The sunflower genome provides insights into oil metabolism, flowering and Asterid evolution.</title>
        <authorList>
            <person name="Badouin H."/>
            <person name="Gouzy J."/>
            <person name="Grassa C.J."/>
            <person name="Murat F."/>
            <person name="Staton S.E."/>
            <person name="Cottret L."/>
            <person name="Lelandais-Briere C."/>
            <person name="Owens G.L."/>
            <person name="Carrere S."/>
            <person name="Mayjonade B."/>
            <person name="Legrand L."/>
            <person name="Gill N."/>
            <person name="Kane N.C."/>
            <person name="Bowers J.E."/>
            <person name="Hubner S."/>
            <person name="Bellec A."/>
            <person name="Berard A."/>
            <person name="Berges H."/>
            <person name="Blanchet N."/>
            <person name="Boniface M.C."/>
            <person name="Brunel D."/>
            <person name="Catrice O."/>
            <person name="Chaidir N."/>
            <person name="Claudel C."/>
            <person name="Donnadieu C."/>
            <person name="Faraut T."/>
            <person name="Fievet G."/>
            <person name="Helmstetter N."/>
            <person name="King M."/>
            <person name="Knapp S.J."/>
            <person name="Lai Z."/>
            <person name="Le Paslier M.C."/>
            <person name="Lippi Y."/>
            <person name="Lorenzon L."/>
            <person name="Mandel J.R."/>
            <person name="Marage G."/>
            <person name="Marchand G."/>
            <person name="Marquand E."/>
            <person name="Bret-Mestries E."/>
            <person name="Morien E."/>
            <person name="Nambeesan S."/>
            <person name="Nguyen T."/>
            <person name="Pegot-Espagnet P."/>
            <person name="Pouilly N."/>
            <person name="Raftis F."/>
            <person name="Sallet E."/>
            <person name="Schiex T."/>
            <person name="Thomas J."/>
            <person name="Vandecasteele C."/>
            <person name="Vares D."/>
            <person name="Vear F."/>
            <person name="Vautrin S."/>
            <person name="Crespi M."/>
            <person name="Mangin B."/>
            <person name="Burke J.M."/>
            <person name="Salse J."/>
            <person name="Munos S."/>
            <person name="Vincourt P."/>
            <person name="Rieseberg L.H."/>
            <person name="Langlade N.B."/>
        </authorList>
    </citation>
    <scope>NUCLEOTIDE SEQUENCE [LARGE SCALE GENOMIC DNA]</scope>
    <source>
        <strain evidence="3">cv. SF193</strain>
        <tissue evidence="1">Leaves</tissue>
    </source>
</reference>
<dbReference type="Pfam" id="PF05056">
    <property type="entry name" value="DUF674"/>
    <property type="match status" value="2"/>
</dbReference>